<proteinExistence type="inferred from homology"/>
<evidence type="ECO:0000256" key="4">
    <source>
        <dbReference type="ARBA" id="ARBA00022729"/>
    </source>
</evidence>
<comment type="similarity">
    <text evidence="2">Belongs to the 'GDSL' lipolytic enzyme family.</text>
</comment>
<dbReference type="InterPro" id="IPR036514">
    <property type="entry name" value="SGNH_hydro_sf"/>
</dbReference>
<dbReference type="PANTHER" id="PTHR45650">
    <property type="entry name" value="GDSL-LIKE LIPASE/ACYLHYDROLASE-RELATED"/>
    <property type="match status" value="1"/>
</dbReference>
<evidence type="ECO:0000256" key="2">
    <source>
        <dbReference type="ARBA" id="ARBA00008668"/>
    </source>
</evidence>
<feature type="chain" id="PRO_5041923313" evidence="8">
    <location>
        <begin position="26"/>
        <end position="346"/>
    </location>
</feature>
<dbReference type="GO" id="GO:0016788">
    <property type="term" value="F:hydrolase activity, acting on ester bonds"/>
    <property type="evidence" value="ECO:0007669"/>
    <property type="project" value="InterPro"/>
</dbReference>
<dbReference type="InterPro" id="IPR051238">
    <property type="entry name" value="GDSL_esterase/lipase"/>
</dbReference>
<accession>A0AAD7LDG4</accession>
<sequence length="346" mass="37483">MKMQKIFKPLILVCLFSLILLSSESQVPVNKLVPALYIFGDSNVDAGNNNVLKTTIRGNVKPYGIDFPGGLSADTGRMTNGFTFVDFFSDSKLVPALYIFGDSNVDSGNNNNLKTMFKGNVKPYGIDFPGGLSTGSGRMTKGFAYVDFLLESKGSNRLAPALYVFGDATVDAGNNEKLNTEAKANFPPYGIDLPGGAKASGRFTNGRTIVDFYAEWLGLKSPPPFLKVNLTGAKILSGFNYASGSSGILEETGKKFGENLSLGKQVMLFKQTVEGYLTTLLKNRGGIGRLRKHLSKSIFLIVSGSSDFNLNLLPPYENKSWSDTPDEFTPFTSLLANTIEQHLKVG</sequence>
<evidence type="ECO:0000256" key="8">
    <source>
        <dbReference type="SAM" id="SignalP"/>
    </source>
</evidence>
<comment type="caution">
    <text evidence="9">The sequence shown here is derived from an EMBL/GenBank/DDBJ whole genome shotgun (WGS) entry which is preliminary data.</text>
</comment>
<dbReference type="Pfam" id="PF00657">
    <property type="entry name" value="Lipase_GDSL"/>
    <property type="match status" value="1"/>
</dbReference>
<evidence type="ECO:0000313" key="9">
    <source>
        <dbReference type="EMBL" id="KAJ7956103.1"/>
    </source>
</evidence>
<evidence type="ECO:0000256" key="1">
    <source>
        <dbReference type="ARBA" id="ARBA00004613"/>
    </source>
</evidence>
<feature type="signal peptide" evidence="8">
    <location>
        <begin position="1"/>
        <end position="25"/>
    </location>
</feature>
<keyword evidence="10" id="KW-1185">Reference proteome</keyword>
<dbReference type="EMBL" id="JARAOO010000009">
    <property type="protein sequence ID" value="KAJ7956103.1"/>
    <property type="molecule type" value="Genomic_DNA"/>
</dbReference>
<dbReference type="PANTHER" id="PTHR45650:SF43">
    <property type="entry name" value="GDSL ESTERASE_LIPASE 7-LIKE"/>
    <property type="match status" value="1"/>
</dbReference>
<dbReference type="GO" id="GO:0005576">
    <property type="term" value="C:extracellular region"/>
    <property type="evidence" value="ECO:0007669"/>
    <property type="project" value="UniProtKB-SubCell"/>
</dbReference>
<name>A0AAD7LDG4_QUISA</name>
<reference evidence="9" key="1">
    <citation type="journal article" date="2023" name="Science">
        <title>Elucidation of the pathway for biosynthesis of saponin adjuvants from the soapbark tree.</title>
        <authorList>
            <person name="Reed J."/>
            <person name="Orme A."/>
            <person name="El-Demerdash A."/>
            <person name="Owen C."/>
            <person name="Martin L.B.B."/>
            <person name="Misra R.C."/>
            <person name="Kikuchi S."/>
            <person name="Rejzek M."/>
            <person name="Martin A.C."/>
            <person name="Harkess A."/>
            <person name="Leebens-Mack J."/>
            <person name="Louveau T."/>
            <person name="Stephenson M.J."/>
            <person name="Osbourn A."/>
        </authorList>
    </citation>
    <scope>NUCLEOTIDE SEQUENCE</scope>
    <source>
        <strain evidence="9">S10</strain>
    </source>
</reference>
<dbReference type="AlphaFoldDB" id="A0AAD7LDG4"/>
<comment type="subcellular location">
    <subcellularLocation>
        <location evidence="1">Secreted</location>
    </subcellularLocation>
</comment>
<dbReference type="GO" id="GO:0016042">
    <property type="term" value="P:lipid catabolic process"/>
    <property type="evidence" value="ECO:0007669"/>
    <property type="project" value="UniProtKB-KW"/>
</dbReference>
<gene>
    <name evidence="9" type="ORF">O6P43_022598</name>
</gene>
<keyword evidence="6" id="KW-0442">Lipid degradation</keyword>
<evidence type="ECO:0000313" key="10">
    <source>
        <dbReference type="Proteomes" id="UP001163823"/>
    </source>
</evidence>
<protein>
    <submittedName>
        <fullName evidence="9">GDSL esterase/lipase</fullName>
    </submittedName>
</protein>
<evidence type="ECO:0000256" key="7">
    <source>
        <dbReference type="ARBA" id="ARBA00023098"/>
    </source>
</evidence>
<keyword evidence="5" id="KW-0378">Hydrolase</keyword>
<dbReference type="Gene3D" id="3.40.50.1110">
    <property type="entry name" value="SGNH hydrolase"/>
    <property type="match status" value="3"/>
</dbReference>
<evidence type="ECO:0000256" key="5">
    <source>
        <dbReference type="ARBA" id="ARBA00022801"/>
    </source>
</evidence>
<keyword evidence="3" id="KW-0964">Secreted</keyword>
<dbReference type="InterPro" id="IPR001087">
    <property type="entry name" value="GDSL"/>
</dbReference>
<keyword evidence="4 8" id="KW-0732">Signal</keyword>
<keyword evidence="7" id="KW-0443">Lipid metabolism</keyword>
<evidence type="ECO:0000256" key="6">
    <source>
        <dbReference type="ARBA" id="ARBA00022963"/>
    </source>
</evidence>
<evidence type="ECO:0000256" key="3">
    <source>
        <dbReference type="ARBA" id="ARBA00022525"/>
    </source>
</evidence>
<dbReference type="KEGG" id="qsa:O6P43_022598"/>
<organism evidence="9 10">
    <name type="scientific">Quillaja saponaria</name>
    <name type="common">Soap bark tree</name>
    <dbReference type="NCBI Taxonomy" id="32244"/>
    <lineage>
        <taxon>Eukaryota</taxon>
        <taxon>Viridiplantae</taxon>
        <taxon>Streptophyta</taxon>
        <taxon>Embryophyta</taxon>
        <taxon>Tracheophyta</taxon>
        <taxon>Spermatophyta</taxon>
        <taxon>Magnoliopsida</taxon>
        <taxon>eudicotyledons</taxon>
        <taxon>Gunneridae</taxon>
        <taxon>Pentapetalae</taxon>
        <taxon>rosids</taxon>
        <taxon>fabids</taxon>
        <taxon>Fabales</taxon>
        <taxon>Quillajaceae</taxon>
        <taxon>Quillaja</taxon>
    </lineage>
</organism>
<dbReference type="Proteomes" id="UP001163823">
    <property type="component" value="Chromosome 9"/>
</dbReference>